<evidence type="ECO:0008006" key="3">
    <source>
        <dbReference type="Google" id="ProtNLM"/>
    </source>
</evidence>
<reference evidence="2" key="1">
    <citation type="journal article" date="2019" name="Int. J. Syst. Evol. Microbiol.">
        <title>The Global Catalogue of Microorganisms (GCM) 10K type strain sequencing project: providing services to taxonomists for standard genome sequencing and annotation.</title>
        <authorList>
            <consortium name="The Broad Institute Genomics Platform"/>
            <consortium name="The Broad Institute Genome Sequencing Center for Infectious Disease"/>
            <person name="Wu L."/>
            <person name="Ma J."/>
        </authorList>
    </citation>
    <scope>NUCLEOTIDE SEQUENCE [LARGE SCALE GENOMIC DNA]</scope>
    <source>
        <strain evidence="2">CCUG 53762</strain>
    </source>
</reference>
<comment type="caution">
    <text evidence="1">The sequence shown here is derived from an EMBL/GenBank/DDBJ whole genome shotgun (WGS) entry which is preliminary data.</text>
</comment>
<gene>
    <name evidence="1" type="ORF">ACFSAH_07230</name>
</gene>
<dbReference type="Proteomes" id="UP001597118">
    <property type="component" value="Unassembled WGS sequence"/>
</dbReference>
<evidence type="ECO:0000313" key="2">
    <source>
        <dbReference type="Proteomes" id="UP001597118"/>
    </source>
</evidence>
<dbReference type="PROSITE" id="PS51257">
    <property type="entry name" value="PROKAR_LIPOPROTEIN"/>
    <property type="match status" value="1"/>
</dbReference>
<organism evidence="1 2">
    <name type="scientific">Pseudopedobacter beijingensis</name>
    <dbReference type="NCBI Taxonomy" id="1207056"/>
    <lineage>
        <taxon>Bacteria</taxon>
        <taxon>Pseudomonadati</taxon>
        <taxon>Bacteroidota</taxon>
        <taxon>Sphingobacteriia</taxon>
        <taxon>Sphingobacteriales</taxon>
        <taxon>Sphingobacteriaceae</taxon>
        <taxon>Pseudopedobacter</taxon>
    </lineage>
</organism>
<accession>A0ABW4IDI1</accession>
<dbReference type="RefSeq" id="WP_379662039.1">
    <property type="nucleotide sequence ID" value="NZ_JBHUDG010000005.1"/>
</dbReference>
<sequence length="233" mass="26176">MNKYFICLALLTIGLAGCKKNEPIDLETLSGTFLADKTIQVYKAELYTKNGKSVVKNEVANFIKRRALTESFSEKDKQDMGDQFLFKITLDGQGSFSATIADEPYAAGKMEKQSSSIALLIDDKEPDPLIIGGEDCLTKVVSRFTHLIECRWIPSTTGYLSGCISKTFLPIEVKNANSLAIPLYSLYYSKNKMGVSSYCMALDRPNFINEDFYKNLQEGDTVLIQRKEHFLKK</sequence>
<keyword evidence="2" id="KW-1185">Reference proteome</keyword>
<protein>
    <recommendedName>
        <fullName evidence="3">Lipoprotein</fullName>
    </recommendedName>
</protein>
<evidence type="ECO:0000313" key="1">
    <source>
        <dbReference type="EMBL" id="MFD1629661.1"/>
    </source>
</evidence>
<proteinExistence type="predicted"/>
<dbReference type="EMBL" id="JBHUDG010000005">
    <property type="protein sequence ID" value="MFD1629661.1"/>
    <property type="molecule type" value="Genomic_DNA"/>
</dbReference>
<name>A0ABW4IDI1_9SPHI</name>